<dbReference type="GO" id="GO:0006508">
    <property type="term" value="P:proteolysis"/>
    <property type="evidence" value="ECO:0007669"/>
    <property type="project" value="UniProtKB-KW"/>
</dbReference>
<protein>
    <recommendedName>
        <fullName evidence="6 7">Methionine aminopeptidase</fullName>
        <shortName evidence="6">MAP</shortName>
        <shortName evidence="6">MetAP</shortName>
        <ecNumber evidence="6 7">3.4.11.18</ecNumber>
    </recommendedName>
    <alternativeName>
        <fullName evidence="6">Peptidase M</fullName>
    </alternativeName>
</protein>
<accession>A0A0H4TA78</accession>
<feature type="binding site" evidence="6">
    <location>
        <position position="82"/>
    </location>
    <ligand>
        <name>a divalent metal cation</name>
        <dbReference type="ChEBI" id="CHEBI:60240"/>
        <label>1</label>
    </ligand>
</feature>
<reference evidence="9" key="1">
    <citation type="journal article" date="2015" name="ISME J.">
        <title>Aquifer environment selects for microbial species cohorts in sediment and groundwater.</title>
        <authorList>
            <person name="Hug L.A."/>
            <person name="Thomas B.C."/>
            <person name="Brown C.T."/>
            <person name="Frischkorn K.R."/>
            <person name="Williams K.H."/>
            <person name="Tringe S.G."/>
            <person name="Banfield J.F."/>
        </authorList>
    </citation>
    <scope>NUCLEOTIDE SEQUENCE</scope>
</reference>
<evidence type="ECO:0000256" key="5">
    <source>
        <dbReference type="ARBA" id="ARBA00022801"/>
    </source>
</evidence>
<evidence type="ECO:0000313" key="9">
    <source>
        <dbReference type="EMBL" id="AKQ04841.1"/>
    </source>
</evidence>
<dbReference type="Pfam" id="PF00557">
    <property type="entry name" value="Peptidase_M24"/>
    <property type="match status" value="1"/>
</dbReference>
<evidence type="ECO:0000256" key="2">
    <source>
        <dbReference type="ARBA" id="ARBA00022438"/>
    </source>
</evidence>
<dbReference type="NCBIfam" id="TIGR00500">
    <property type="entry name" value="met_pdase_I"/>
    <property type="match status" value="1"/>
</dbReference>
<feature type="binding site" evidence="6">
    <location>
        <position position="220"/>
    </location>
    <ligand>
        <name>a divalent metal cation</name>
        <dbReference type="ChEBI" id="CHEBI:60240"/>
        <label>1</label>
    </ligand>
</feature>
<comment type="subunit">
    <text evidence="6">Monomer.</text>
</comment>
<evidence type="ECO:0000256" key="7">
    <source>
        <dbReference type="RuleBase" id="RU003653"/>
    </source>
</evidence>
<feature type="binding site" evidence="6">
    <location>
        <position position="156"/>
    </location>
    <ligand>
        <name>a divalent metal cation</name>
        <dbReference type="ChEBI" id="CHEBI:60240"/>
        <label>2</label>
        <note>catalytic</note>
    </ligand>
</feature>
<feature type="domain" description="Peptidase M24" evidence="8">
    <location>
        <begin position="1"/>
        <end position="227"/>
    </location>
</feature>
<evidence type="ECO:0000256" key="1">
    <source>
        <dbReference type="ARBA" id="ARBA00002521"/>
    </source>
</evidence>
<evidence type="ECO:0000256" key="6">
    <source>
        <dbReference type="HAMAP-Rule" id="MF_01974"/>
    </source>
</evidence>
<dbReference type="EC" id="3.4.11.18" evidence="6 7"/>
<keyword evidence="2 6" id="KW-0031">Aminopeptidase</keyword>
<dbReference type="Gene3D" id="3.90.230.10">
    <property type="entry name" value="Creatinase/methionine aminopeptidase superfamily"/>
    <property type="match status" value="1"/>
</dbReference>
<gene>
    <name evidence="6" type="primary">map</name>
</gene>
<comment type="cofactor">
    <cofactor evidence="6">
        <name>Co(2+)</name>
        <dbReference type="ChEBI" id="CHEBI:48828"/>
    </cofactor>
    <cofactor evidence="6">
        <name>Zn(2+)</name>
        <dbReference type="ChEBI" id="CHEBI:29105"/>
    </cofactor>
    <cofactor evidence="6">
        <name>Mn(2+)</name>
        <dbReference type="ChEBI" id="CHEBI:29035"/>
    </cofactor>
    <cofactor evidence="6">
        <name>Fe(2+)</name>
        <dbReference type="ChEBI" id="CHEBI:29033"/>
    </cofactor>
    <text evidence="6">Binds 2 divalent metal cations per subunit. Has a high-affinity and a low affinity metal-binding site. The true nature of the physiological cofactor is under debate. The enzyme is active with cobalt, zinc, manganese or divalent iron ions. Most likely, methionine aminopeptidases function as mononuclear Fe(2+)-metalloproteases under physiological conditions, and the catalytically relevant metal-binding site has been assigned to the histidine-containing high-affinity site.</text>
</comment>
<feature type="binding site" evidence="6">
    <location>
        <position position="163"/>
    </location>
    <ligand>
        <name>substrate</name>
    </ligand>
</feature>
<dbReference type="InterPro" id="IPR000994">
    <property type="entry name" value="Pept_M24"/>
</dbReference>
<dbReference type="InterPro" id="IPR001714">
    <property type="entry name" value="Pept_M24_MAP"/>
</dbReference>
<proteinExistence type="inferred from homology"/>
<evidence type="ECO:0000256" key="3">
    <source>
        <dbReference type="ARBA" id="ARBA00022670"/>
    </source>
</evidence>
<dbReference type="GO" id="GO:0004239">
    <property type="term" value="F:initiator methionyl aminopeptidase activity"/>
    <property type="evidence" value="ECO:0007669"/>
    <property type="project" value="UniProtKB-UniRule"/>
</dbReference>
<keyword evidence="3 6" id="KW-0645">Protease</keyword>
<feature type="binding site" evidence="6">
    <location>
        <position position="65"/>
    </location>
    <ligand>
        <name>substrate</name>
    </ligand>
</feature>
<feature type="binding site" evidence="6">
    <location>
        <position position="220"/>
    </location>
    <ligand>
        <name>a divalent metal cation</name>
        <dbReference type="ChEBI" id="CHEBI:60240"/>
        <label>2</label>
        <note>catalytic</note>
    </ligand>
</feature>
<name>A0A0H4TA78_9DELT</name>
<comment type="catalytic activity">
    <reaction evidence="6 7">
        <text>Release of N-terminal amino acids, preferentially methionine, from peptides and arylamides.</text>
        <dbReference type="EC" id="3.4.11.18"/>
    </reaction>
</comment>
<dbReference type="AlphaFoldDB" id="A0A0H4TA78"/>
<dbReference type="PANTHER" id="PTHR43330:SF27">
    <property type="entry name" value="METHIONINE AMINOPEPTIDASE"/>
    <property type="match status" value="1"/>
</dbReference>
<dbReference type="SUPFAM" id="SSF55920">
    <property type="entry name" value="Creatinase/aminopeptidase"/>
    <property type="match status" value="1"/>
</dbReference>
<keyword evidence="4 6" id="KW-0479">Metal-binding</keyword>
<feature type="binding site" evidence="6">
    <location>
        <position position="93"/>
    </location>
    <ligand>
        <name>a divalent metal cation</name>
        <dbReference type="ChEBI" id="CHEBI:60240"/>
        <label>2</label>
        <note>catalytic</note>
    </ligand>
</feature>
<dbReference type="InterPro" id="IPR036005">
    <property type="entry name" value="Creatinase/aminopeptidase-like"/>
</dbReference>
<dbReference type="GO" id="GO:0046872">
    <property type="term" value="F:metal ion binding"/>
    <property type="evidence" value="ECO:0007669"/>
    <property type="project" value="UniProtKB-UniRule"/>
</dbReference>
<evidence type="ECO:0000256" key="4">
    <source>
        <dbReference type="ARBA" id="ARBA00022723"/>
    </source>
</evidence>
<dbReference type="EMBL" id="KT007051">
    <property type="protein sequence ID" value="AKQ04841.1"/>
    <property type="molecule type" value="Genomic_DNA"/>
</dbReference>
<dbReference type="CDD" id="cd01086">
    <property type="entry name" value="MetAP1"/>
    <property type="match status" value="1"/>
</dbReference>
<dbReference type="PRINTS" id="PR00599">
    <property type="entry name" value="MAPEPTIDASE"/>
</dbReference>
<sequence>MRVANRIVAEILEAIKGIVRPGITTDELNVFAEERLRERKAKSAFKGYRGYPKALCTSVNSQVVHGVPTKTPLKEGDLLSLDFGVYCSGFYGDAAITVPVGLVSKEAMKLKEVAEKALYKGIEKAYQGNRLSDISHAVQSFVEGNGFSVVREFVGHGIGRSLHEEPQIPNYGPPGGGIKLRAGMVLAIEPMINAGGAEVKILQDGWTAVTKDGSLSAHFEHTVAITETGPVILTSLDG</sequence>
<evidence type="ECO:0000259" key="8">
    <source>
        <dbReference type="Pfam" id="PF00557"/>
    </source>
</evidence>
<dbReference type="GO" id="GO:0070006">
    <property type="term" value="F:metalloaminopeptidase activity"/>
    <property type="evidence" value="ECO:0007669"/>
    <property type="project" value="UniProtKB-UniRule"/>
</dbReference>
<dbReference type="PROSITE" id="PS00680">
    <property type="entry name" value="MAP_1"/>
    <property type="match status" value="1"/>
</dbReference>
<organism evidence="9">
    <name type="scientific">uncultured delta proteobacterium Rifle_16ft_4_minimus_809</name>
    <dbReference type="NCBI Taxonomy" id="1665185"/>
    <lineage>
        <taxon>Bacteria</taxon>
        <taxon>Deltaproteobacteria</taxon>
        <taxon>environmental samples</taxon>
    </lineage>
</organism>
<dbReference type="HAMAP" id="MF_01974">
    <property type="entry name" value="MetAP_1"/>
    <property type="match status" value="1"/>
</dbReference>
<feature type="binding site" evidence="6">
    <location>
        <position position="189"/>
    </location>
    <ligand>
        <name>a divalent metal cation</name>
        <dbReference type="ChEBI" id="CHEBI:60240"/>
        <label>2</label>
        <note>catalytic</note>
    </ligand>
</feature>
<comment type="similarity">
    <text evidence="6">Belongs to the peptidase M24A family. Methionine aminopeptidase type 1 subfamily.</text>
</comment>
<feature type="binding site" evidence="6">
    <location>
        <position position="93"/>
    </location>
    <ligand>
        <name>a divalent metal cation</name>
        <dbReference type="ChEBI" id="CHEBI:60240"/>
        <label>1</label>
    </ligand>
</feature>
<dbReference type="InterPro" id="IPR002467">
    <property type="entry name" value="Pept_M24A_MAP1"/>
</dbReference>
<keyword evidence="5 6" id="KW-0378">Hydrolase</keyword>
<dbReference type="GO" id="GO:0005829">
    <property type="term" value="C:cytosol"/>
    <property type="evidence" value="ECO:0007669"/>
    <property type="project" value="TreeGrafter"/>
</dbReference>
<dbReference type="PANTHER" id="PTHR43330">
    <property type="entry name" value="METHIONINE AMINOPEPTIDASE"/>
    <property type="match status" value="1"/>
</dbReference>
<comment type="function">
    <text evidence="1 6">Removes the N-terminal methionine from nascent proteins. The N-terminal methionine is often cleaved when the second residue in the primary sequence is small and uncharged (Met-Ala-, Cys, Gly, Pro, Ser, Thr, or Val). Requires deformylation of the N(alpha)-formylated initiator methionine before it can be hydrolyzed.</text>
</comment>